<dbReference type="GO" id="GO:0005737">
    <property type="term" value="C:cytoplasm"/>
    <property type="evidence" value="ECO:0007669"/>
    <property type="project" value="InterPro"/>
</dbReference>
<evidence type="ECO:0000256" key="4">
    <source>
        <dbReference type="ARBA" id="ARBA00022801"/>
    </source>
</evidence>
<dbReference type="GO" id="GO:0070006">
    <property type="term" value="F:metalloaminopeptidase activity"/>
    <property type="evidence" value="ECO:0007669"/>
    <property type="project" value="InterPro"/>
</dbReference>
<keyword evidence="2 10" id="KW-0031">Aminopeptidase</keyword>
<evidence type="ECO:0000256" key="7">
    <source>
        <dbReference type="ARBA" id="ARBA00050021"/>
    </source>
</evidence>
<gene>
    <name evidence="10" type="ORF">H9897_01425</name>
</gene>
<dbReference type="PANTHER" id="PTHR11963:SF23">
    <property type="entry name" value="CYTOSOL AMINOPEPTIDASE"/>
    <property type="match status" value="1"/>
</dbReference>
<dbReference type="SUPFAM" id="SSF53187">
    <property type="entry name" value="Zn-dependent exopeptidases"/>
    <property type="match status" value="1"/>
</dbReference>
<dbReference type="EMBL" id="JAHLFM010000021">
    <property type="protein sequence ID" value="MBU3830797.1"/>
    <property type="molecule type" value="Genomic_DNA"/>
</dbReference>
<comment type="similarity">
    <text evidence="1">Belongs to the peptidase M17 family.</text>
</comment>
<dbReference type="AlphaFoldDB" id="A0A9E2KWH2"/>
<comment type="function">
    <text evidence="6">Presumably involved in the processing and regular turnover of intracellular proteins. Catalyzes the removal of unsubstituted N-terminal amino acids from various peptides.</text>
</comment>
<name>A0A9E2KWH2_9BACT</name>
<dbReference type="GO" id="GO:0006508">
    <property type="term" value="P:proteolysis"/>
    <property type="evidence" value="ECO:0007669"/>
    <property type="project" value="UniProtKB-KW"/>
</dbReference>
<dbReference type="PROSITE" id="PS00631">
    <property type="entry name" value="CYTOSOL_AP"/>
    <property type="match status" value="1"/>
</dbReference>
<sequence>MNMNNKKYILKAIEKEHQYKEFSESEQIYDIFNIDLYQYFIVLDNNFDGDELFRKLKKFLANQSNSFEIDLESFVSLINDENLEKLLFSLINAIEYSNNFYAWTLNQKNLEKKLNHKLISINESLISKIEQISNVAKARTFARVLQDMPSNLMNPYEFVEKVKEKFKGKKVKIKVLNKKDLIKNKMNLILSVGQASTNECDEPRLMYIEYIGNPDSNEKIGFIGKGVCFDSGGLNIKTGNHMRWMKYDMSGAAIVASTLLPIIENNLKVNAVAIMPLVTNLVGSKGLRPDDVVISYLGKTVEIDNTDAEGRLILADAISYACKDLKVTEIYNIATLTGAMIYCLGETYTGVWSTSDKIWKNIETQAELSGELVWRLPFHHDFKDLLKSKYADIANSVSDARGGSSRAAMFLKEFIIGNVEFSHFDIAGTGDAGNSGTGVMLNTFYNIAASKNSK</sequence>
<dbReference type="NCBIfam" id="NF002080">
    <property type="entry name" value="PRK00913.3-2"/>
    <property type="match status" value="1"/>
</dbReference>
<evidence type="ECO:0000313" key="11">
    <source>
        <dbReference type="Proteomes" id="UP000824247"/>
    </source>
</evidence>
<evidence type="ECO:0000256" key="1">
    <source>
        <dbReference type="ARBA" id="ARBA00009528"/>
    </source>
</evidence>
<comment type="caution">
    <text evidence="10">The sequence shown here is derived from an EMBL/GenBank/DDBJ whole genome shotgun (WGS) entry which is preliminary data.</text>
</comment>
<accession>A0A9E2KWH2</accession>
<protein>
    <recommendedName>
        <fullName evidence="7">Probable cytosol aminopeptidase</fullName>
    </recommendedName>
    <alternativeName>
        <fullName evidence="8">Leucine aminopeptidase</fullName>
    </alternativeName>
    <alternativeName>
        <fullName evidence="5">Leucyl aminopeptidase</fullName>
    </alternativeName>
</protein>
<evidence type="ECO:0000256" key="2">
    <source>
        <dbReference type="ARBA" id="ARBA00022438"/>
    </source>
</evidence>
<dbReference type="Proteomes" id="UP000824247">
    <property type="component" value="Unassembled WGS sequence"/>
</dbReference>
<keyword evidence="4 10" id="KW-0378">Hydrolase</keyword>
<keyword evidence="3" id="KW-0645">Protease</keyword>
<feature type="domain" description="Cytosol aminopeptidase" evidence="9">
    <location>
        <begin position="305"/>
        <end position="312"/>
    </location>
</feature>
<dbReference type="InterPro" id="IPR000819">
    <property type="entry name" value="Peptidase_M17_C"/>
</dbReference>
<organism evidence="10 11">
    <name type="scientific">Candidatus Ureaplasma intestinipullorum</name>
    <dbReference type="NCBI Taxonomy" id="2838770"/>
    <lineage>
        <taxon>Bacteria</taxon>
        <taxon>Bacillati</taxon>
        <taxon>Mycoplasmatota</taxon>
        <taxon>Mycoplasmoidales</taxon>
        <taxon>Mycoplasmoidaceae</taxon>
        <taxon>Ureaplasma</taxon>
    </lineage>
</organism>
<dbReference type="PRINTS" id="PR00481">
    <property type="entry name" value="LAMNOPPTDASE"/>
</dbReference>
<evidence type="ECO:0000313" key="10">
    <source>
        <dbReference type="EMBL" id="MBU3830797.1"/>
    </source>
</evidence>
<evidence type="ECO:0000256" key="3">
    <source>
        <dbReference type="ARBA" id="ARBA00022670"/>
    </source>
</evidence>
<reference evidence="10" key="2">
    <citation type="submission" date="2021-04" db="EMBL/GenBank/DDBJ databases">
        <authorList>
            <person name="Gilroy R."/>
        </authorList>
    </citation>
    <scope>NUCLEOTIDE SEQUENCE</scope>
    <source>
        <strain evidence="10">A5-1222</strain>
    </source>
</reference>
<evidence type="ECO:0000256" key="5">
    <source>
        <dbReference type="ARBA" id="ARBA00033172"/>
    </source>
</evidence>
<dbReference type="PANTHER" id="PTHR11963">
    <property type="entry name" value="LEUCINE AMINOPEPTIDASE-RELATED"/>
    <property type="match status" value="1"/>
</dbReference>
<dbReference type="GO" id="GO:0030145">
    <property type="term" value="F:manganese ion binding"/>
    <property type="evidence" value="ECO:0007669"/>
    <property type="project" value="InterPro"/>
</dbReference>
<dbReference type="CDD" id="cd00433">
    <property type="entry name" value="Peptidase_M17"/>
    <property type="match status" value="1"/>
</dbReference>
<dbReference type="Gene3D" id="3.40.630.10">
    <property type="entry name" value="Zn peptidases"/>
    <property type="match status" value="1"/>
</dbReference>
<reference evidence="10" key="1">
    <citation type="journal article" date="2021" name="PeerJ">
        <title>Extensive microbial diversity within the chicken gut microbiome revealed by metagenomics and culture.</title>
        <authorList>
            <person name="Gilroy R."/>
            <person name="Ravi A."/>
            <person name="Getino M."/>
            <person name="Pursley I."/>
            <person name="Horton D.L."/>
            <person name="Alikhan N.F."/>
            <person name="Baker D."/>
            <person name="Gharbi K."/>
            <person name="Hall N."/>
            <person name="Watson M."/>
            <person name="Adriaenssens E.M."/>
            <person name="Foster-Nyarko E."/>
            <person name="Jarju S."/>
            <person name="Secka A."/>
            <person name="Antonio M."/>
            <person name="Oren A."/>
            <person name="Chaudhuri R.R."/>
            <person name="La Ragione R."/>
            <person name="Hildebrand F."/>
            <person name="Pallen M.J."/>
        </authorList>
    </citation>
    <scope>NUCLEOTIDE SEQUENCE</scope>
    <source>
        <strain evidence="10">A5-1222</strain>
    </source>
</reference>
<evidence type="ECO:0000256" key="8">
    <source>
        <dbReference type="ARBA" id="ARBA00050061"/>
    </source>
</evidence>
<proteinExistence type="inferred from homology"/>
<dbReference type="Pfam" id="PF00883">
    <property type="entry name" value="Peptidase_M17"/>
    <property type="match status" value="1"/>
</dbReference>
<evidence type="ECO:0000256" key="6">
    <source>
        <dbReference type="ARBA" id="ARBA00049972"/>
    </source>
</evidence>
<dbReference type="InterPro" id="IPR011356">
    <property type="entry name" value="Leucine_aapep/pepB"/>
</dbReference>
<evidence type="ECO:0000259" key="9">
    <source>
        <dbReference type="PROSITE" id="PS00631"/>
    </source>
</evidence>